<dbReference type="EMBL" id="UINC01128976">
    <property type="protein sequence ID" value="SVD09077.1"/>
    <property type="molecule type" value="Genomic_DNA"/>
</dbReference>
<feature type="transmembrane region" description="Helical" evidence="1">
    <location>
        <begin position="113"/>
        <end position="132"/>
    </location>
</feature>
<protein>
    <submittedName>
        <fullName evidence="2">Uncharacterized protein</fullName>
    </submittedName>
</protein>
<evidence type="ECO:0000313" key="2">
    <source>
        <dbReference type="EMBL" id="SVD09077.1"/>
    </source>
</evidence>
<keyword evidence="1" id="KW-0472">Membrane</keyword>
<accession>A0A382SIP5</accession>
<dbReference type="AlphaFoldDB" id="A0A382SIP5"/>
<keyword evidence="1" id="KW-0812">Transmembrane</keyword>
<gene>
    <name evidence="2" type="ORF">METZ01_LOCUS361931</name>
</gene>
<proteinExistence type="predicted"/>
<sequence length="138" mass="14922">MKLNKIVRNVLAVITGIVLGSVVNMGIINLQYSFIALPEGVDVTNTESLQSSMHLFEPKHFIFPFLAHAIGTLVGAYLSARIAASHKMNFALGIGIFFLIGGISMVFLIPSPIWFAILDLTVAYIPMGWIGGRSATKS</sequence>
<keyword evidence="1" id="KW-1133">Transmembrane helix</keyword>
<reference evidence="2" key="1">
    <citation type="submission" date="2018-05" db="EMBL/GenBank/DDBJ databases">
        <authorList>
            <person name="Lanie J.A."/>
            <person name="Ng W.-L."/>
            <person name="Kazmierczak K.M."/>
            <person name="Andrzejewski T.M."/>
            <person name="Davidsen T.M."/>
            <person name="Wayne K.J."/>
            <person name="Tettelin H."/>
            <person name="Glass J.I."/>
            <person name="Rusch D."/>
            <person name="Podicherti R."/>
            <person name="Tsui H.-C.T."/>
            <person name="Winkler M.E."/>
        </authorList>
    </citation>
    <scope>NUCLEOTIDE SEQUENCE</scope>
</reference>
<feature type="transmembrane region" description="Helical" evidence="1">
    <location>
        <begin position="61"/>
        <end position="78"/>
    </location>
</feature>
<feature type="transmembrane region" description="Helical" evidence="1">
    <location>
        <begin position="7"/>
        <end position="28"/>
    </location>
</feature>
<organism evidence="2">
    <name type="scientific">marine metagenome</name>
    <dbReference type="NCBI Taxonomy" id="408172"/>
    <lineage>
        <taxon>unclassified sequences</taxon>
        <taxon>metagenomes</taxon>
        <taxon>ecological metagenomes</taxon>
    </lineage>
</organism>
<feature type="transmembrane region" description="Helical" evidence="1">
    <location>
        <begin position="90"/>
        <end position="107"/>
    </location>
</feature>
<evidence type="ECO:0000256" key="1">
    <source>
        <dbReference type="SAM" id="Phobius"/>
    </source>
</evidence>
<name>A0A382SIP5_9ZZZZ</name>